<reference evidence="2 3" key="1">
    <citation type="submission" date="2015-09" db="EMBL/GenBank/DDBJ databases">
        <title>Genome sequence of Oxobacter pfennigii DSM 3222.</title>
        <authorList>
            <person name="Poehlein A."/>
            <person name="Bengelsdorf F.R."/>
            <person name="Schiel-Bengelsdorf B."/>
            <person name="Duerre P."/>
            <person name="Daniel R."/>
        </authorList>
    </citation>
    <scope>NUCLEOTIDE SEQUENCE [LARGE SCALE GENOMIC DNA]</scope>
    <source>
        <strain evidence="2 3">DSM 3222</strain>
    </source>
</reference>
<dbReference type="RefSeq" id="WP_054874954.1">
    <property type="nucleotide sequence ID" value="NZ_LKET01000029.1"/>
</dbReference>
<feature type="domain" description="DUF2007" evidence="1">
    <location>
        <begin position="4"/>
        <end position="63"/>
    </location>
</feature>
<protein>
    <recommendedName>
        <fullName evidence="1">DUF2007 domain-containing protein</fullName>
    </recommendedName>
</protein>
<sequence>MQLITVITTNDVALIALIKSVLEGEGIDYFIKGESLLTLGSILIPAEIQVDKEDYEEVKELLKGFM</sequence>
<dbReference type="AlphaFoldDB" id="A0A0P8WQL3"/>
<evidence type="ECO:0000313" key="3">
    <source>
        <dbReference type="Proteomes" id="UP000050326"/>
    </source>
</evidence>
<dbReference type="Pfam" id="PF09413">
    <property type="entry name" value="DUF2007"/>
    <property type="match status" value="1"/>
</dbReference>
<dbReference type="Proteomes" id="UP000050326">
    <property type="component" value="Unassembled WGS sequence"/>
</dbReference>
<organism evidence="2 3">
    <name type="scientific">Oxobacter pfennigii</name>
    <dbReference type="NCBI Taxonomy" id="36849"/>
    <lineage>
        <taxon>Bacteria</taxon>
        <taxon>Bacillati</taxon>
        <taxon>Bacillota</taxon>
        <taxon>Clostridia</taxon>
        <taxon>Eubacteriales</taxon>
        <taxon>Clostridiaceae</taxon>
        <taxon>Oxobacter</taxon>
    </lineage>
</organism>
<evidence type="ECO:0000313" key="2">
    <source>
        <dbReference type="EMBL" id="KPU44835.1"/>
    </source>
</evidence>
<gene>
    <name evidence="2" type="ORF">OXPF_19210</name>
</gene>
<dbReference type="STRING" id="36849.OXPF_19210"/>
<comment type="caution">
    <text evidence="2">The sequence shown here is derived from an EMBL/GenBank/DDBJ whole genome shotgun (WGS) entry which is preliminary data.</text>
</comment>
<dbReference type="Gene3D" id="3.30.70.790">
    <property type="entry name" value="UreE, C-terminal domain"/>
    <property type="match status" value="1"/>
</dbReference>
<dbReference type="SUPFAM" id="SSF54913">
    <property type="entry name" value="GlnB-like"/>
    <property type="match status" value="1"/>
</dbReference>
<proteinExistence type="predicted"/>
<accession>A0A0P8WQL3</accession>
<dbReference type="InterPro" id="IPR011322">
    <property type="entry name" value="N-reg_PII-like_a/b"/>
</dbReference>
<dbReference type="OrthoDB" id="1739584at2"/>
<dbReference type="EMBL" id="LKET01000029">
    <property type="protein sequence ID" value="KPU44835.1"/>
    <property type="molecule type" value="Genomic_DNA"/>
</dbReference>
<name>A0A0P8WQL3_9CLOT</name>
<keyword evidence="3" id="KW-1185">Reference proteome</keyword>
<evidence type="ECO:0000259" key="1">
    <source>
        <dbReference type="Pfam" id="PF09413"/>
    </source>
</evidence>
<dbReference type="InterPro" id="IPR018551">
    <property type="entry name" value="DUF2007"/>
</dbReference>